<dbReference type="SUPFAM" id="SSF49265">
    <property type="entry name" value="Fibronectin type III"/>
    <property type="match status" value="1"/>
</dbReference>
<feature type="non-terminal residue" evidence="2">
    <location>
        <position position="1"/>
    </location>
</feature>
<dbReference type="InterPro" id="IPR003961">
    <property type="entry name" value="FN3_dom"/>
</dbReference>
<dbReference type="SMART" id="SM00060">
    <property type="entry name" value="FN3"/>
    <property type="match status" value="1"/>
</dbReference>
<dbReference type="Gene3D" id="2.60.40.10">
    <property type="entry name" value="Immunoglobulins"/>
    <property type="match status" value="1"/>
</dbReference>
<dbReference type="GO" id="GO:0005975">
    <property type="term" value="P:carbohydrate metabolic process"/>
    <property type="evidence" value="ECO:0007669"/>
    <property type="project" value="InterPro"/>
</dbReference>
<dbReference type="InterPro" id="IPR008928">
    <property type="entry name" value="6-hairpin_glycosidase_sf"/>
</dbReference>
<evidence type="ECO:0000259" key="1">
    <source>
        <dbReference type="SMART" id="SM00060"/>
    </source>
</evidence>
<comment type="caution">
    <text evidence="2">The sequence shown here is derived from an EMBL/GenBank/DDBJ whole genome shotgun (WGS) entry which is preliminary data.</text>
</comment>
<dbReference type="CDD" id="cd00063">
    <property type="entry name" value="FN3"/>
    <property type="match status" value="1"/>
</dbReference>
<dbReference type="EMBL" id="LAZR01020988">
    <property type="protein sequence ID" value="KKL86874.1"/>
    <property type="molecule type" value="Genomic_DNA"/>
</dbReference>
<accession>A0A0F9FKF3</accession>
<dbReference type="AlphaFoldDB" id="A0A0F9FKF3"/>
<feature type="domain" description="Fibronectin type-III" evidence="1">
    <location>
        <begin position="463"/>
        <end position="567"/>
    </location>
</feature>
<dbReference type="InterPro" id="IPR036116">
    <property type="entry name" value="FN3_sf"/>
</dbReference>
<protein>
    <recommendedName>
        <fullName evidence="1">Fibronectin type-III domain-containing protein</fullName>
    </recommendedName>
</protein>
<evidence type="ECO:0000313" key="2">
    <source>
        <dbReference type="EMBL" id="KKL86874.1"/>
    </source>
</evidence>
<gene>
    <name evidence="2" type="ORF">LCGC14_1940360</name>
</gene>
<organism evidence="2">
    <name type="scientific">marine sediment metagenome</name>
    <dbReference type="NCBI Taxonomy" id="412755"/>
    <lineage>
        <taxon>unclassified sequences</taxon>
        <taxon>metagenomes</taxon>
        <taxon>ecological metagenomes</taxon>
    </lineage>
</organism>
<dbReference type="SUPFAM" id="SSF48208">
    <property type="entry name" value="Six-hairpin glycosidases"/>
    <property type="match status" value="1"/>
</dbReference>
<reference evidence="2" key="1">
    <citation type="journal article" date="2015" name="Nature">
        <title>Complex archaea that bridge the gap between prokaryotes and eukaryotes.</title>
        <authorList>
            <person name="Spang A."/>
            <person name="Saw J.H."/>
            <person name="Jorgensen S.L."/>
            <person name="Zaremba-Niedzwiedzka K."/>
            <person name="Martijn J."/>
            <person name="Lind A.E."/>
            <person name="van Eijk R."/>
            <person name="Schleper C."/>
            <person name="Guy L."/>
            <person name="Ettema T.J."/>
        </authorList>
    </citation>
    <scope>NUCLEOTIDE SEQUENCE</scope>
</reference>
<sequence length="578" mass="65199">WQQFPSAVGFGGDGVVRVSPFPGEYKEVHWLEDSSAKAQEFQLNFYAKADQADGALATAKRYQKRIFALPSPKHCGEAGALSDIGPYMMHEKIAKPAAEHFSLAKLEKQAFKRGWDFSNAYGWQVFGSNWLERAGVSGTNYEPLATSNNLWMHLLNGHPGRLEYGMRVSRHARDVRTYHIEGQDNLAVWTTWQPGYWKNCTIEHWSRLIPGTFGHNSNRHADWLKHPYARSRFPLPNLEHLNLDEVYDLYCLTGDDRALRCMRTIADHGVAWILLRSGKRRVYRKEGWCLRAIARYYELFGEPRYKRVIGDMNDRIWKDVNKAGPITPKGGTWYQAIYARGAINAWLATGDERMRDLALGCADWAMTYETTTKGYPALTKKGPYWEWTPAERLGPKGKAGMAANYANGYHIDLFAFAYAQTGKAKYIPAMEYAWKYNAKSWWLGYFSTAMYMAYGPRADKVAPAAVEDLAASASGKDVKLTWTAPGDDGNKGAAAEYQIKYAAKPIIEFVTWPDKRKTHINFWGATNVPDEPAPGPAGAKQSYTVKGLSPGKYYFAIKARDEQPNEGRISNVATATVK</sequence>
<name>A0A0F9FKF3_9ZZZZ</name>
<dbReference type="InterPro" id="IPR013783">
    <property type="entry name" value="Ig-like_fold"/>
</dbReference>
<proteinExistence type="predicted"/>